<dbReference type="AlphaFoldDB" id="A0A3G8YL08"/>
<proteinExistence type="predicted"/>
<dbReference type="InterPro" id="IPR007016">
    <property type="entry name" value="O-antigen_ligase-rel_domated"/>
</dbReference>
<protein>
    <recommendedName>
        <fullName evidence="6">O-antigen ligase-related domain-containing protein</fullName>
    </recommendedName>
</protein>
<evidence type="ECO:0000256" key="4">
    <source>
        <dbReference type="ARBA" id="ARBA00023136"/>
    </source>
</evidence>
<feature type="transmembrane region" description="Helical" evidence="5">
    <location>
        <begin position="112"/>
        <end position="129"/>
    </location>
</feature>
<evidence type="ECO:0000256" key="3">
    <source>
        <dbReference type="ARBA" id="ARBA00022989"/>
    </source>
</evidence>
<evidence type="ECO:0000256" key="5">
    <source>
        <dbReference type="SAM" id="Phobius"/>
    </source>
</evidence>
<feature type="transmembrane region" description="Helical" evidence="5">
    <location>
        <begin position="248"/>
        <end position="266"/>
    </location>
</feature>
<feature type="transmembrane region" description="Helical" evidence="5">
    <location>
        <begin position="213"/>
        <end position="242"/>
    </location>
</feature>
<dbReference type="InterPro" id="IPR051533">
    <property type="entry name" value="WaaL-like"/>
</dbReference>
<feature type="transmembrane region" description="Helical" evidence="5">
    <location>
        <begin position="81"/>
        <end position="100"/>
    </location>
</feature>
<organism evidence="7 8">
    <name type="scientific">Deinococcus psychrotolerans</name>
    <dbReference type="NCBI Taxonomy" id="2489213"/>
    <lineage>
        <taxon>Bacteria</taxon>
        <taxon>Thermotogati</taxon>
        <taxon>Deinococcota</taxon>
        <taxon>Deinococci</taxon>
        <taxon>Deinococcales</taxon>
        <taxon>Deinococcaceae</taxon>
        <taxon>Deinococcus</taxon>
    </lineage>
</organism>
<keyword evidence="4 5" id="KW-0472">Membrane</keyword>
<feature type="transmembrane region" description="Helical" evidence="5">
    <location>
        <begin position="39"/>
        <end position="61"/>
    </location>
</feature>
<dbReference type="Pfam" id="PF04932">
    <property type="entry name" value="Wzy_C"/>
    <property type="match status" value="1"/>
</dbReference>
<keyword evidence="8" id="KW-1185">Reference proteome</keyword>
<feature type="transmembrane region" description="Helical" evidence="5">
    <location>
        <begin position="12"/>
        <end position="33"/>
    </location>
</feature>
<gene>
    <name evidence="7" type="ORF">EHF33_11400</name>
</gene>
<feature type="transmembrane region" description="Helical" evidence="5">
    <location>
        <begin position="386"/>
        <end position="410"/>
    </location>
</feature>
<feature type="domain" description="O-antigen ligase-related" evidence="6">
    <location>
        <begin position="213"/>
        <end position="331"/>
    </location>
</feature>
<evidence type="ECO:0000313" key="7">
    <source>
        <dbReference type="EMBL" id="AZI43274.1"/>
    </source>
</evidence>
<keyword evidence="2 5" id="KW-0812">Transmembrane</keyword>
<dbReference type="PANTHER" id="PTHR37422:SF13">
    <property type="entry name" value="LIPOPOLYSACCHARIDE BIOSYNTHESIS PROTEIN PA4999-RELATED"/>
    <property type="match status" value="1"/>
</dbReference>
<dbReference type="GO" id="GO:0016020">
    <property type="term" value="C:membrane"/>
    <property type="evidence" value="ECO:0007669"/>
    <property type="project" value="UniProtKB-SubCell"/>
</dbReference>
<keyword evidence="3 5" id="KW-1133">Transmembrane helix</keyword>
<dbReference type="EMBL" id="CP034183">
    <property type="protein sequence ID" value="AZI43274.1"/>
    <property type="molecule type" value="Genomic_DNA"/>
</dbReference>
<dbReference type="Proteomes" id="UP000276417">
    <property type="component" value="Chromosome 1"/>
</dbReference>
<evidence type="ECO:0000256" key="2">
    <source>
        <dbReference type="ARBA" id="ARBA00022692"/>
    </source>
</evidence>
<accession>A0A3G8YL08</accession>
<comment type="subcellular location">
    <subcellularLocation>
        <location evidence="1">Membrane</location>
        <topology evidence="1">Multi-pass membrane protein</topology>
    </subcellularLocation>
</comment>
<feature type="transmembrane region" description="Helical" evidence="5">
    <location>
        <begin position="184"/>
        <end position="201"/>
    </location>
</feature>
<dbReference type="PANTHER" id="PTHR37422">
    <property type="entry name" value="TEICHURONIC ACID BIOSYNTHESIS PROTEIN TUAE"/>
    <property type="match status" value="1"/>
</dbReference>
<sequence length="480" mass="53666">MKSSKRNMKNNVALEQNLLSIFVFLYGILLWPFENAATIFVVPRLIILGLFIAILPVVRMASQKDARLLDLPKALLGQPRYVFFLLAFIASVVPSVLLSPDPGHAWFGSQNFQTGGMFIILASLTFWIYSTGPKVPRFGLISLIIVLNIITIVEYLGFRPLDFVTSVFHPLSTSFPAATVSHRGQLAGLLLLLAILPLYWFKGDYTNWKFFALFALAVAGLGCTTNSTALIALAVTICILIFTQFKLLRWKSLIILIIAILSYNSYQYLKPVNNYFQNIGWVRVKSESKDAENTITFSTRLLLWEAATRMTLARPVFGWGPQTYNQYWFTYLPKAKADQLFRLELGLKPGQKMVRMNDSAAYKLPNGKTQPVVLNYLSSHSGYLDLAYGQGLVGILLFLALAISVLIHLYKLSGNFFIYAFLPVLAYGVYLAAWFITVPVTGIAVIVFGMIVNNATPKTCIIEHKSSISLSEIPVSKRIL</sequence>
<feature type="transmembrane region" description="Helical" evidence="5">
    <location>
        <begin position="138"/>
        <end position="158"/>
    </location>
</feature>
<feature type="transmembrane region" description="Helical" evidence="5">
    <location>
        <begin position="416"/>
        <end position="448"/>
    </location>
</feature>
<evidence type="ECO:0000313" key="8">
    <source>
        <dbReference type="Proteomes" id="UP000276417"/>
    </source>
</evidence>
<evidence type="ECO:0000256" key="1">
    <source>
        <dbReference type="ARBA" id="ARBA00004141"/>
    </source>
</evidence>
<name>A0A3G8YL08_9DEIO</name>
<dbReference type="OrthoDB" id="70308at2"/>
<evidence type="ECO:0000259" key="6">
    <source>
        <dbReference type="Pfam" id="PF04932"/>
    </source>
</evidence>
<dbReference type="KEGG" id="dph:EHF33_11400"/>
<reference evidence="7 8" key="1">
    <citation type="submission" date="2018-11" db="EMBL/GenBank/DDBJ databases">
        <title>Deinococcus shelandsis sp. nov., isolated from South Shetland Islands soil of Antarctica.</title>
        <authorList>
            <person name="Tian J."/>
        </authorList>
    </citation>
    <scope>NUCLEOTIDE SEQUENCE [LARGE SCALE GENOMIC DNA]</scope>
    <source>
        <strain evidence="7 8">S14-83T</strain>
    </source>
</reference>